<evidence type="ECO:0000256" key="2">
    <source>
        <dbReference type="SAM" id="MobiDB-lite"/>
    </source>
</evidence>
<dbReference type="KEGG" id="dpx:DAPPUDRAFT_307459"/>
<keyword evidence="4" id="KW-1185">Reference proteome</keyword>
<evidence type="ECO:0000256" key="1">
    <source>
        <dbReference type="SAM" id="Coils"/>
    </source>
</evidence>
<feature type="region of interest" description="Disordered" evidence="2">
    <location>
        <begin position="1"/>
        <end position="34"/>
    </location>
</feature>
<feature type="region of interest" description="Disordered" evidence="2">
    <location>
        <begin position="164"/>
        <end position="187"/>
    </location>
</feature>
<reference evidence="3 4" key="1">
    <citation type="journal article" date="2011" name="Science">
        <title>The ecoresponsive genome of Daphnia pulex.</title>
        <authorList>
            <person name="Colbourne J.K."/>
            <person name="Pfrender M.E."/>
            <person name="Gilbert D."/>
            <person name="Thomas W.K."/>
            <person name="Tucker A."/>
            <person name="Oakley T.H."/>
            <person name="Tokishita S."/>
            <person name="Aerts A."/>
            <person name="Arnold G.J."/>
            <person name="Basu M.K."/>
            <person name="Bauer D.J."/>
            <person name="Caceres C.E."/>
            <person name="Carmel L."/>
            <person name="Casola C."/>
            <person name="Choi J.H."/>
            <person name="Detter J.C."/>
            <person name="Dong Q."/>
            <person name="Dusheyko S."/>
            <person name="Eads B.D."/>
            <person name="Frohlich T."/>
            <person name="Geiler-Samerotte K.A."/>
            <person name="Gerlach D."/>
            <person name="Hatcher P."/>
            <person name="Jogdeo S."/>
            <person name="Krijgsveld J."/>
            <person name="Kriventseva E.V."/>
            <person name="Kultz D."/>
            <person name="Laforsch C."/>
            <person name="Lindquist E."/>
            <person name="Lopez J."/>
            <person name="Manak J.R."/>
            <person name="Muller J."/>
            <person name="Pangilinan J."/>
            <person name="Patwardhan R.P."/>
            <person name="Pitluck S."/>
            <person name="Pritham E.J."/>
            <person name="Rechtsteiner A."/>
            <person name="Rho M."/>
            <person name="Rogozin I.B."/>
            <person name="Sakarya O."/>
            <person name="Salamov A."/>
            <person name="Schaack S."/>
            <person name="Shapiro H."/>
            <person name="Shiga Y."/>
            <person name="Skalitzky C."/>
            <person name="Smith Z."/>
            <person name="Souvorov A."/>
            <person name="Sung W."/>
            <person name="Tang Z."/>
            <person name="Tsuchiya D."/>
            <person name="Tu H."/>
            <person name="Vos H."/>
            <person name="Wang M."/>
            <person name="Wolf Y.I."/>
            <person name="Yamagata H."/>
            <person name="Yamada T."/>
            <person name="Ye Y."/>
            <person name="Shaw J.R."/>
            <person name="Andrews J."/>
            <person name="Crease T.J."/>
            <person name="Tang H."/>
            <person name="Lucas S.M."/>
            <person name="Robertson H.M."/>
            <person name="Bork P."/>
            <person name="Koonin E.V."/>
            <person name="Zdobnov E.M."/>
            <person name="Grigoriev I.V."/>
            <person name="Lynch M."/>
            <person name="Boore J.L."/>
        </authorList>
    </citation>
    <scope>NUCLEOTIDE SEQUENCE [LARGE SCALE GENOMIC DNA]</scope>
</reference>
<dbReference type="OrthoDB" id="6352196at2759"/>
<name>E9H247_DAPPU</name>
<gene>
    <name evidence="3" type="ORF">DAPPUDRAFT_307459</name>
</gene>
<organism evidence="3 4">
    <name type="scientific">Daphnia pulex</name>
    <name type="common">Water flea</name>
    <dbReference type="NCBI Taxonomy" id="6669"/>
    <lineage>
        <taxon>Eukaryota</taxon>
        <taxon>Metazoa</taxon>
        <taxon>Ecdysozoa</taxon>
        <taxon>Arthropoda</taxon>
        <taxon>Crustacea</taxon>
        <taxon>Branchiopoda</taxon>
        <taxon>Diplostraca</taxon>
        <taxon>Cladocera</taxon>
        <taxon>Anomopoda</taxon>
        <taxon>Daphniidae</taxon>
        <taxon>Daphnia</taxon>
    </lineage>
</organism>
<feature type="compositionally biased region" description="Polar residues" evidence="2">
    <location>
        <begin position="11"/>
        <end position="31"/>
    </location>
</feature>
<dbReference type="AlphaFoldDB" id="E9H247"/>
<accession>E9H247</accession>
<feature type="compositionally biased region" description="Basic and acidic residues" evidence="2">
    <location>
        <begin position="1"/>
        <end position="10"/>
    </location>
</feature>
<sequence>MPQLGADKEQSAGSSMLNTDDFSTSETTSNKGLAPSVLNCCSSVHYQPLRNIMEENIRMRQAMNSMVLTLNRWIHQNKEQTEQVKLLVNTLKESEEQKEKEQKELRQKLEAMTIQMKARESDLATERQNRLQSDREKEVAKQMILKLQQENWGLRKARSRALISRDSSYSVSGFSSQPSTSMFDSPD</sequence>
<evidence type="ECO:0000313" key="3">
    <source>
        <dbReference type="EMBL" id="EFX74100.1"/>
    </source>
</evidence>
<dbReference type="EMBL" id="GL732585">
    <property type="protein sequence ID" value="EFX74100.1"/>
    <property type="molecule type" value="Genomic_DNA"/>
</dbReference>
<dbReference type="InParanoid" id="E9H247"/>
<protein>
    <submittedName>
        <fullName evidence="3">Uncharacterized protein</fullName>
    </submittedName>
</protein>
<dbReference type="Proteomes" id="UP000000305">
    <property type="component" value="Unassembled WGS sequence"/>
</dbReference>
<dbReference type="HOGENOM" id="CLU_1449118_0_0_1"/>
<feature type="coiled-coil region" evidence="1">
    <location>
        <begin position="77"/>
        <end position="122"/>
    </location>
</feature>
<feature type="compositionally biased region" description="Polar residues" evidence="2">
    <location>
        <begin position="165"/>
        <end position="187"/>
    </location>
</feature>
<keyword evidence="1" id="KW-0175">Coiled coil</keyword>
<evidence type="ECO:0000313" key="4">
    <source>
        <dbReference type="Proteomes" id="UP000000305"/>
    </source>
</evidence>
<proteinExistence type="predicted"/>